<dbReference type="SUPFAM" id="SSF51735">
    <property type="entry name" value="NAD(P)-binding Rossmann-fold domains"/>
    <property type="match status" value="1"/>
</dbReference>
<keyword evidence="2 4" id="KW-0862">Zinc</keyword>
<reference evidence="8" key="1">
    <citation type="submission" date="2016-11" db="EMBL/GenBank/DDBJ databases">
        <authorList>
            <person name="Varghese N."/>
            <person name="Submissions S."/>
        </authorList>
    </citation>
    <scope>NUCLEOTIDE SEQUENCE [LARGE SCALE GENOMIC DNA]</scope>
    <source>
        <strain evidence="8">DSM 28223</strain>
    </source>
</reference>
<keyword evidence="8" id="KW-1185">Reference proteome</keyword>
<dbReference type="GO" id="GO:0016616">
    <property type="term" value="F:oxidoreductase activity, acting on the CH-OH group of donors, NAD or NADP as acceptor"/>
    <property type="evidence" value="ECO:0007669"/>
    <property type="project" value="UniProtKB-ARBA"/>
</dbReference>
<keyword evidence="3" id="KW-0560">Oxidoreductase</keyword>
<dbReference type="PANTHER" id="PTHR43401:SF2">
    <property type="entry name" value="L-THREONINE 3-DEHYDROGENASE"/>
    <property type="match status" value="1"/>
</dbReference>
<dbReference type="Gene3D" id="3.40.50.720">
    <property type="entry name" value="NAD(P)-binding Rossmann-like Domain"/>
    <property type="match status" value="1"/>
</dbReference>
<proteinExistence type="inferred from homology"/>
<keyword evidence="5" id="KW-1133">Transmembrane helix</keyword>
<dbReference type="AlphaFoldDB" id="A0A1M5QMF6"/>
<dbReference type="Pfam" id="PF00107">
    <property type="entry name" value="ADH_zinc_N"/>
    <property type="match status" value="1"/>
</dbReference>
<dbReference type="InterPro" id="IPR020843">
    <property type="entry name" value="ER"/>
</dbReference>
<keyword evidence="5" id="KW-0812">Transmembrane</keyword>
<dbReference type="PROSITE" id="PS00059">
    <property type="entry name" value="ADH_ZINC"/>
    <property type="match status" value="1"/>
</dbReference>
<evidence type="ECO:0000256" key="4">
    <source>
        <dbReference type="RuleBase" id="RU361277"/>
    </source>
</evidence>
<keyword evidence="1 4" id="KW-0479">Metal-binding</keyword>
<evidence type="ECO:0000259" key="6">
    <source>
        <dbReference type="SMART" id="SM00829"/>
    </source>
</evidence>
<dbReference type="CDD" id="cd08261">
    <property type="entry name" value="Zn_ADH7"/>
    <property type="match status" value="1"/>
</dbReference>
<comment type="similarity">
    <text evidence="4">Belongs to the zinc-containing alcohol dehydrogenase family.</text>
</comment>
<dbReference type="Pfam" id="PF08240">
    <property type="entry name" value="ADH_N"/>
    <property type="match status" value="1"/>
</dbReference>
<dbReference type="Proteomes" id="UP000184211">
    <property type="component" value="Unassembled WGS sequence"/>
</dbReference>
<evidence type="ECO:0000313" key="8">
    <source>
        <dbReference type="Proteomes" id="UP000184211"/>
    </source>
</evidence>
<dbReference type="Gene3D" id="3.90.180.10">
    <property type="entry name" value="Medium-chain alcohol dehydrogenases, catalytic domain"/>
    <property type="match status" value="1"/>
</dbReference>
<dbReference type="OrthoDB" id="9809185at2"/>
<organism evidence="7 8">
    <name type="scientific">Cognatishimia maritima</name>
    <dbReference type="NCBI Taxonomy" id="870908"/>
    <lineage>
        <taxon>Bacteria</taxon>
        <taxon>Pseudomonadati</taxon>
        <taxon>Pseudomonadota</taxon>
        <taxon>Alphaproteobacteria</taxon>
        <taxon>Rhodobacterales</taxon>
        <taxon>Paracoccaceae</taxon>
        <taxon>Cognatishimia</taxon>
    </lineage>
</organism>
<evidence type="ECO:0000256" key="3">
    <source>
        <dbReference type="ARBA" id="ARBA00023002"/>
    </source>
</evidence>
<keyword evidence="5" id="KW-0472">Membrane</keyword>
<dbReference type="SUPFAM" id="SSF50129">
    <property type="entry name" value="GroES-like"/>
    <property type="match status" value="1"/>
</dbReference>
<dbReference type="InterPro" id="IPR002328">
    <property type="entry name" value="ADH_Zn_CS"/>
</dbReference>
<evidence type="ECO:0000256" key="2">
    <source>
        <dbReference type="ARBA" id="ARBA00022833"/>
    </source>
</evidence>
<dbReference type="PANTHER" id="PTHR43401">
    <property type="entry name" value="L-THREONINE 3-DEHYDROGENASE"/>
    <property type="match status" value="1"/>
</dbReference>
<dbReference type="InterPro" id="IPR013154">
    <property type="entry name" value="ADH-like_N"/>
</dbReference>
<evidence type="ECO:0000256" key="1">
    <source>
        <dbReference type="ARBA" id="ARBA00022723"/>
    </source>
</evidence>
<dbReference type="RefSeq" id="WP_072792932.1">
    <property type="nucleotide sequence ID" value="NZ_FQWM01000003.1"/>
</dbReference>
<protein>
    <submittedName>
        <fullName evidence="7">2-desacetyl-2-hydroxyethyl bacteriochlorophyllide A dehydrogenase</fullName>
    </submittedName>
</protein>
<gene>
    <name evidence="7" type="ORF">SAMN04488044_2041</name>
</gene>
<comment type="cofactor">
    <cofactor evidence="4">
        <name>Zn(2+)</name>
        <dbReference type="ChEBI" id="CHEBI:29105"/>
    </cofactor>
</comment>
<evidence type="ECO:0000313" key="7">
    <source>
        <dbReference type="EMBL" id="SHH14989.1"/>
    </source>
</evidence>
<sequence length="344" mass="36652">MQALVITSVGETAFKTVAEPEVRPQDVLLDISYVGLCGSDLNTFNGLNPLTTLPRIPGHEIGGRIIGTGSSVPPEFQNGRAAIVIPYTTCGTCSACRSGRANACRHNETLGVQREGGMSAQIAVPHERLILNDTLSDRALALVEPLSVGFHAVARGRVSQKDTVLVLGAGMIGVGAILGALAQGATVIVSEVSETKRDALQALGVARVINPHTEDLGAVIDAMTEGHGCDVVIEAVGMPETFRSAIDLACFGGRVVYVGYAKSEVAYNTSLFNLKELDILGSRNATRSDFEAVITCLEANPDLEDRLISRVFPWAEADKAFPYWQANRQETFKVLIDMKANQDG</sequence>
<dbReference type="InterPro" id="IPR036291">
    <property type="entry name" value="NAD(P)-bd_dom_sf"/>
</dbReference>
<dbReference type="InterPro" id="IPR013149">
    <property type="entry name" value="ADH-like_C"/>
</dbReference>
<dbReference type="EMBL" id="FQWM01000003">
    <property type="protein sequence ID" value="SHH14989.1"/>
    <property type="molecule type" value="Genomic_DNA"/>
</dbReference>
<evidence type="ECO:0000256" key="5">
    <source>
        <dbReference type="SAM" id="Phobius"/>
    </source>
</evidence>
<dbReference type="STRING" id="870908.SAMN04488044_2041"/>
<dbReference type="InterPro" id="IPR050129">
    <property type="entry name" value="Zn_alcohol_dh"/>
</dbReference>
<accession>A0A1M5QMF6</accession>
<feature type="transmembrane region" description="Helical" evidence="5">
    <location>
        <begin position="164"/>
        <end position="189"/>
    </location>
</feature>
<name>A0A1M5QMF6_9RHOB</name>
<dbReference type="GO" id="GO:0008270">
    <property type="term" value="F:zinc ion binding"/>
    <property type="evidence" value="ECO:0007669"/>
    <property type="project" value="InterPro"/>
</dbReference>
<dbReference type="InterPro" id="IPR011032">
    <property type="entry name" value="GroES-like_sf"/>
</dbReference>
<dbReference type="SMART" id="SM00829">
    <property type="entry name" value="PKS_ER"/>
    <property type="match status" value="1"/>
</dbReference>
<feature type="domain" description="Enoyl reductase (ER)" evidence="6">
    <location>
        <begin position="7"/>
        <end position="336"/>
    </location>
</feature>